<organism evidence="1 2">
    <name type="scientific">Plesiocystis pacifica SIR-1</name>
    <dbReference type="NCBI Taxonomy" id="391625"/>
    <lineage>
        <taxon>Bacteria</taxon>
        <taxon>Pseudomonadati</taxon>
        <taxon>Myxococcota</taxon>
        <taxon>Polyangia</taxon>
        <taxon>Nannocystales</taxon>
        <taxon>Nannocystaceae</taxon>
        <taxon>Plesiocystis</taxon>
    </lineage>
</organism>
<dbReference type="RefSeq" id="WP_006970980.1">
    <property type="nucleotide sequence ID" value="NZ_ABCS01000015.1"/>
</dbReference>
<keyword evidence="2" id="KW-1185">Reference proteome</keyword>
<accession>A6G2N1</accession>
<evidence type="ECO:0000313" key="2">
    <source>
        <dbReference type="Proteomes" id="UP000005801"/>
    </source>
</evidence>
<dbReference type="Proteomes" id="UP000005801">
    <property type="component" value="Unassembled WGS sequence"/>
</dbReference>
<protein>
    <submittedName>
        <fullName evidence="1">Uncharacterized protein</fullName>
    </submittedName>
</protein>
<sequence>MSREPRPCTDPIEAIEAAIRSLSDADWHRLRQASRILAAKVPGLEAESLLFGALERTLDGRRTWSPGKVDFVGYVIGIMRSLASHELTRRGINTVCLTSSVQLLGRGDPEGAVSAKQQIQSLRDHFCSRQDALALAVLDGMELGCDGPTLRAQLGLGPRDLETVVRRIRRAAIKVLPSR</sequence>
<dbReference type="AlphaFoldDB" id="A6G2N1"/>
<reference evidence="1 2" key="1">
    <citation type="submission" date="2007-06" db="EMBL/GenBank/DDBJ databases">
        <authorList>
            <person name="Shimkets L."/>
            <person name="Ferriera S."/>
            <person name="Johnson J."/>
            <person name="Kravitz S."/>
            <person name="Beeson K."/>
            <person name="Sutton G."/>
            <person name="Rogers Y.-H."/>
            <person name="Friedman R."/>
            <person name="Frazier M."/>
            <person name="Venter J.C."/>
        </authorList>
    </citation>
    <scope>NUCLEOTIDE SEQUENCE [LARGE SCALE GENOMIC DNA]</scope>
    <source>
        <strain evidence="1 2">SIR-1</strain>
    </source>
</reference>
<dbReference type="EMBL" id="ABCS01000015">
    <property type="protein sequence ID" value="EDM79968.1"/>
    <property type="molecule type" value="Genomic_DNA"/>
</dbReference>
<gene>
    <name evidence="1" type="ORF">PPSIR1_23041</name>
</gene>
<name>A6G2N1_9BACT</name>
<proteinExistence type="predicted"/>
<dbReference type="STRING" id="391625.PPSIR1_23041"/>
<evidence type="ECO:0000313" key="1">
    <source>
        <dbReference type="EMBL" id="EDM79968.1"/>
    </source>
</evidence>
<comment type="caution">
    <text evidence="1">The sequence shown here is derived from an EMBL/GenBank/DDBJ whole genome shotgun (WGS) entry which is preliminary data.</text>
</comment>